<evidence type="ECO:0000313" key="1">
    <source>
        <dbReference type="EMBL" id="EEF60636.1"/>
    </source>
</evidence>
<organism evidence="1 2">
    <name type="scientific">Pedosphaera parvula (strain Ellin514)</name>
    <dbReference type="NCBI Taxonomy" id="320771"/>
    <lineage>
        <taxon>Bacteria</taxon>
        <taxon>Pseudomonadati</taxon>
        <taxon>Verrucomicrobiota</taxon>
        <taxon>Pedosphaerae</taxon>
        <taxon>Pedosphaerales</taxon>
        <taxon>Pedosphaeraceae</taxon>
        <taxon>Pedosphaera</taxon>
    </lineage>
</organism>
<comment type="caution">
    <text evidence="1">The sequence shown here is derived from an EMBL/GenBank/DDBJ whole genome shotgun (WGS) entry which is preliminary data.</text>
</comment>
<gene>
    <name evidence="1" type="ORF">Cflav_PD6227</name>
</gene>
<dbReference type="EMBL" id="ABOX02000015">
    <property type="protein sequence ID" value="EEF60636.1"/>
    <property type="molecule type" value="Genomic_DNA"/>
</dbReference>
<dbReference type="AlphaFoldDB" id="B9XHQ8"/>
<name>B9XHQ8_PEDPL</name>
<keyword evidence="2" id="KW-1185">Reference proteome</keyword>
<protein>
    <submittedName>
        <fullName evidence="1">Uncharacterized protein</fullName>
    </submittedName>
</protein>
<sequence length="57" mass="6562">MPMTIRCYQCGKVYDAVLTSEETHEFPCPACGKVEVYNLAALREKAEKIIRQRTRGR</sequence>
<dbReference type="Proteomes" id="UP000003688">
    <property type="component" value="Unassembled WGS sequence"/>
</dbReference>
<proteinExistence type="predicted"/>
<evidence type="ECO:0000313" key="2">
    <source>
        <dbReference type="Proteomes" id="UP000003688"/>
    </source>
</evidence>
<reference evidence="1 2" key="1">
    <citation type="journal article" date="2011" name="J. Bacteriol.">
        <title>Genome sequence of 'Pedosphaera parvula' Ellin514, an aerobic Verrucomicrobial isolate from pasture soil.</title>
        <authorList>
            <person name="Kant R."/>
            <person name="van Passel M.W."/>
            <person name="Sangwan P."/>
            <person name="Palva A."/>
            <person name="Lucas S."/>
            <person name="Copeland A."/>
            <person name="Lapidus A."/>
            <person name="Glavina Del Rio T."/>
            <person name="Dalin E."/>
            <person name="Tice H."/>
            <person name="Bruce D."/>
            <person name="Goodwin L."/>
            <person name="Pitluck S."/>
            <person name="Chertkov O."/>
            <person name="Larimer F.W."/>
            <person name="Land M.L."/>
            <person name="Hauser L."/>
            <person name="Brettin T.S."/>
            <person name="Detter J.C."/>
            <person name="Han S."/>
            <person name="de Vos W.M."/>
            <person name="Janssen P.H."/>
            <person name="Smidt H."/>
        </authorList>
    </citation>
    <scope>NUCLEOTIDE SEQUENCE [LARGE SCALE GENOMIC DNA]</scope>
    <source>
        <strain evidence="1 2">Ellin514</strain>
    </source>
</reference>
<accession>B9XHQ8</accession>